<dbReference type="NCBIfam" id="TIGR00369">
    <property type="entry name" value="unchar_dom_1"/>
    <property type="match status" value="1"/>
</dbReference>
<evidence type="ECO:0000313" key="3">
    <source>
        <dbReference type="EMBL" id="OIR05476.1"/>
    </source>
</evidence>
<evidence type="ECO:0000259" key="2">
    <source>
        <dbReference type="Pfam" id="PF03061"/>
    </source>
</evidence>
<comment type="caution">
    <text evidence="3">The sequence shown here is derived from an EMBL/GenBank/DDBJ whole genome shotgun (WGS) entry which is preliminary data.</text>
</comment>
<protein>
    <submittedName>
        <fullName evidence="3">Acyl-coenzyme A thioesterase PaaI</fullName>
        <ecNumber evidence="3">3.1.2.-</ecNumber>
    </submittedName>
</protein>
<name>A0A1J5SV43_9ZZZZ</name>
<organism evidence="3">
    <name type="scientific">mine drainage metagenome</name>
    <dbReference type="NCBI Taxonomy" id="410659"/>
    <lineage>
        <taxon>unclassified sequences</taxon>
        <taxon>metagenomes</taxon>
        <taxon>ecological metagenomes</taxon>
    </lineage>
</organism>
<dbReference type="Gene3D" id="3.10.129.10">
    <property type="entry name" value="Hotdog Thioesterase"/>
    <property type="match status" value="1"/>
</dbReference>
<proteinExistence type="predicted"/>
<dbReference type="GO" id="GO:0016289">
    <property type="term" value="F:acyl-CoA hydrolase activity"/>
    <property type="evidence" value="ECO:0007669"/>
    <property type="project" value="TreeGrafter"/>
</dbReference>
<dbReference type="InterPro" id="IPR029069">
    <property type="entry name" value="HotDog_dom_sf"/>
</dbReference>
<dbReference type="EC" id="3.1.2.-" evidence="3"/>
<sequence length="142" mass="15727">MPAKLIANKVVEQMLLTDHFTKHMGMELLEVTDGYSKIKMVITKNMLNAFGIAHGGATFSLADSAFAYACNFDGKVTVALDISVSYPKAAKENDILVAEAKQINKTKRTALYLIEVKNQHNELVALFKGTCYKTEKNLIQNI</sequence>
<feature type="domain" description="Thioesterase" evidence="2">
    <location>
        <begin position="50"/>
        <end position="124"/>
    </location>
</feature>
<dbReference type="InterPro" id="IPR003736">
    <property type="entry name" value="PAAI_dom"/>
</dbReference>
<dbReference type="NCBIfam" id="TIGR02286">
    <property type="entry name" value="PaaD"/>
    <property type="match status" value="1"/>
</dbReference>
<evidence type="ECO:0000256" key="1">
    <source>
        <dbReference type="ARBA" id="ARBA00022801"/>
    </source>
</evidence>
<dbReference type="PANTHER" id="PTHR42856">
    <property type="entry name" value="ACYL-COENZYME A THIOESTERASE PAAI"/>
    <property type="match status" value="1"/>
</dbReference>
<dbReference type="EMBL" id="MLJW01000050">
    <property type="protein sequence ID" value="OIR05476.1"/>
    <property type="molecule type" value="Genomic_DNA"/>
</dbReference>
<gene>
    <name evidence="3" type="primary">paaI_1</name>
    <name evidence="3" type="ORF">GALL_125280</name>
</gene>
<dbReference type="SUPFAM" id="SSF54637">
    <property type="entry name" value="Thioesterase/thiol ester dehydrase-isomerase"/>
    <property type="match status" value="1"/>
</dbReference>
<dbReference type="InterPro" id="IPR052723">
    <property type="entry name" value="Acyl-CoA_thioesterase_PaaI"/>
</dbReference>
<dbReference type="InterPro" id="IPR011973">
    <property type="entry name" value="PaaD"/>
</dbReference>
<dbReference type="Pfam" id="PF03061">
    <property type="entry name" value="4HBT"/>
    <property type="match status" value="1"/>
</dbReference>
<keyword evidence="1 3" id="KW-0378">Hydrolase</keyword>
<reference evidence="3" key="1">
    <citation type="submission" date="2016-10" db="EMBL/GenBank/DDBJ databases">
        <title>Sequence of Gallionella enrichment culture.</title>
        <authorList>
            <person name="Poehlein A."/>
            <person name="Muehling M."/>
            <person name="Daniel R."/>
        </authorList>
    </citation>
    <scope>NUCLEOTIDE SEQUENCE</scope>
</reference>
<dbReference type="InterPro" id="IPR006683">
    <property type="entry name" value="Thioestr_dom"/>
</dbReference>
<dbReference type="CDD" id="cd03443">
    <property type="entry name" value="PaaI_thioesterase"/>
    <property type="match status" value="1"/>
</dbReference>
<dbReference type="PANTHER" id="PTHR42856:SF1">
    <property type="entry name" value="ACYL-COENZYME A THIOESTERASE PAAI"/>
    <property type="match status" value="1"/>
</dbReference>
<accession>A0A1J5SV43</accession>
<dbReference type="AlphaFoldDB" id="A0A1J5SV43"/>